<dbReference type="Gene3D" id="1.25.40.10">
    <property type="entry name" value="Tetratricopeptide repeat domain"/>
    <property type="match status" value="1"/>
</dbReference>
<keyword evidence="1" id="KW-0677">Repeat</keyword>
<name>S8AJU9_DACHA</name>
<gene>
    <name evidence="2" type="ORF">H072_2791</name>
</gene>
<dbReference type="EMBL" id="AQGS01000084">
    <property type="protein sequence ID" value="EPS43220.1"/>
    <property type="molecule type" value="Genomic_DNA"/>
</dbReference>
<keyword evidence="3" id="KW-1185">Reference proteome</keyword>
<evidence type="ECO:0000256" key="1">
    <source>
        <dbReference type="ARBA" id="ARBA00022737"/>
    </source>
</evidence>
<reference evidence="2 3" key="1">
    <citation type="journal article" date="2013" name="PLoS Genet.">
        <title>Genomic mechanisms accounting for the adaptation to parasitism in nematode-trapping fungi.</title>
        <authorList>
            <person name="Meerupati T."/>
            <person name="Andersson K.M."/>
            <person name="Friman E."/>
            <person name="Kumar D."/>
            <person name="Tunlid A."/>
            <person name="Ahren D."/>
        </authorList>
    </citation>
    <scope>NUCLEOTIDE SEQUENCE [LARGE SCALE GENOMIC DNA]</scope>
    <source>
        <strain evidence="2 3">CBS 200.50</strain>
    </source>
</reference>
<protein>
    <recommendedName>
        <fullName evidence="4">Pentacotripeptide-repeat region of PRORP domain-containing protein</fullName>
    </recommendedName>
</protein>
<dbReference type="Proteomes" id="UP000015100">
    <property type="component" value="Unassembled WGS sequence"/>
</dbReference>
<dbReference type="PANTHER" id="PTHR47447">
    <property type="entry name" value="OS03G0856100 PROTEIN"/>
    <property type="match status" value="1"/>
</dbReference>
<dbReference type="eggNOG" id="KOG4197">
    <property type="taxonomic scope" value="Eukaryota"/>
</dbReference>
<dbReference type="OrthoDB" id="1908178at2759"/>
<dbReference type="STRING" id="1284197.S8AJU9"/>
<evidence type="ECO:0000313" key="2">
    <source>
        <dbReference type="EMBL" id="EPS43220.1"/>
    </source>
</evidence>
<evidence type="ECO:0000313" key="3">
    <source>
        <dbReference type="Proteomes" id="UP000015100"/>
    </source>
</evidence>
<organism evidence="2 3">
    <name type="scientific">Dactylellina haptotyla (strain CBS 200.50)</name>
    <name type="common">Nematode-trapping fungus</name>
    <name type="synonym">Monacrosporium haptotylum</name>
    <dbReference type="NCBI Taxonomy" id="1284197"/>
    <lineage>
        <taxon>Eukaryota</taxon>
        <taxon>Fungi</taxon>
        <taxon>Dikarya</taxon>
        <taxon>Ascomycota</taxon>
        <taxon>Pezizomycotina</taxon>
        <taxon>Orbiliomycetes</taxon>
        <taxon>Orbiliales</taxon>
        <taxon>Orbiliaceae</taxon>
        <taxon>Dactylellina</taxon>
    </lineage>
</organism>
<dbReference type="AlphaFoldDB" id="S8AJU9"/>
<dbReference type="PANTHER" id="PTHR47447:SF17">
    <property type="entry name" value="OS12G0638900 PROTEIN"/>
    <property type="match status" value="1"/>
</dbReference>
<sequence length="332" mass="37827">MKIGRVSIPRSHWNIAISLVAKSYRRLTDHDLQSGLFLWREMEKIAGVPADATTFNILFHLAANSDMPHLPLMILKEMKRRNVPMDRFSYVNLIMYYGKQGNGKGIRSTYREFLGTGEVVDIVVLNAIMTALIGAGEPQAAHDILTHITNLSCKQNATPLKDKRYKSRLHKDMKELKWVLDQKGFGSTFNLHRLAPPIPDLVSFAIFIDYHASETADFGRILSLLHDLSEYGINSETSILQSLFKGFTLHGRLRYTPWTLQRLNAVFEAFINGGYPMTRDAVLWCLRAYFILAGNRKANAVWELLKAEWLQQGGCNADILEVENRVSKMRSR</sequence>
<comment type="caution">
    <text evidence="2">The sequence shown here is derived from an EMBL/GenBank/DDBJ whole genome shotgun (WGS) entry which is preliminary data.</text>
</comment>
<evidence type="ECO:0008006" key="4">
    <source>
        <dbReference type="Google" id="ProtNLM"/>
    </source>
</evidence>
<proteinExistence type="predicted"/>
<reference evidence="3" key="2">
    <citation type="submission" date="2013-04" db="EMBL/GenBank/DDBJ databases">
        <title>Genomic mechanisms accounting for the adaptation to parasitism in nematode-trapping fungi.</title>
        <authorList>
            <person name="Ahren D.G."/>
        </authorList>
    </citation>
    <scope>NUCLEOTIDE SEQUENCE [LARGE SCALE GENOMIC DNA]</scope>
    <source>
        <strain evidence="3">CBS 200.50</strain>
    </source>
</reference>
<dbReference type="OMA" id="KIPIHAT"/>
<dbReference type="HOGENOM" id="CLU_836834_0_0_1"/>
<dbReference type="InterPro" id="IPR011990">
    <property type="entry name" value="TPR-like_helical_dom_sf"/>
</dbReference>
<accession>S8AJU9</accession>